<feature type="binding site" evidence="1">
    <location>
        <begin position="13"/>
        <end position="20"/>
    </location>
    <ligand>
        <name>ATP</name>
        <dbReference type="ChEBI" id="CHEBI:30616"/>
    </ligand>
</feature>
<dbReference type="Gene3D" id="3.30.420.40">
    <property type="match status" value="2"/>
</dbReference>
<keyword evidence="3" id="KW-1185">Reference proteome</keyword>
<dbReference type="GO" id="GO:0016773">
    <property type="term" value="F:phosphotransferase activity, alcohol group as acceptor"/>
    <property type="evidence" value="ECO:0007669"/>
    <property type="project" value="UniProtKB-UniRule"/>
</dbReference>
<comment type="function">
    <text evidence="1">Catalyzes the specific phosphorylation of 1,6-anhydro-N-acetylmuramic acid (anhMurNAc) with the simultaneous cleavage of the 1,6-anhydro ring, generating MurNAc-6-P. Is required for the utilization of anhMurNAc either imported from the medium or derived from its own cell wall murein, and thus plays a role in cell wall recycling.</text>
</comment>
<keyword evidence="1 2" id="KW-0418">Kinase</keyword>
<dbReference type="GO" id="GO:0009254">
    <property type="term" value="P:peptidoglycan turnover"/>
    <property type="evidence" value="ECO:0007669"/>
    <property type="project" value="UniProtKB-UniRule"/>
</dbReference>
<comment type="pathway">
    <text evidence="1">Cell wall biogenesis; peptidoglycan recycling.</text>
</comment>
<dbReference type="GO" id="GO:0016301">
    <property type="term" value="F:kinase activity"/>
    <property type="evidence" value="ECO:0007669"/>
    <property type="project" value="UniProtKB-KW"/>
</dbReference>
<dbReference type="GO" id="GO:0005524">
    <property type="term" value="F:ATP binding"/>
    <property type="evidence" value="ECO:0007669"/>
    <property type="project" value="UniProtKB-UniRule"/>
</dbReference>
<dbReference type="RefSeq" id="WP_092858571.1">
    <property type="nucleotide sequence ID" value="NZ_FOYU01000004.1"/>
</dbReference>
<keyword evidence="1" id="KW-0808">Transferase</keyword>
<reference evidence="3" key="1">
    <citation type="submission" date="2016-10" db="EMBL/GenBank/DDBJ databases">
        <authorList>
            <person name="Varghese N."/>
            <person name="Submissions S."/>
        </authorList>
    </citation>
    <scope>NUCLEOTIDE SEQUENCE [LARGE SCALE GENOMIC DNA]</scope>
    <source>
        <strain evidence="3">CGMCC 1.7285</strain>
    </source>
</reference>
<dbReference type="UniPathway" id="UPA00544"/>
<evidence type="ECO:0000313" key="3">
    <source>
        <dbReference type="Proteomes" id="UP000199424"/>
    </source>
</evidence>
<keyword evidence="1" id="KW-0547">Nucleotide-binding</keyword>
<evidence type="ECO:0000256" key="1">
    <source>
        <dbReference type="HAMAP-Rule" id="MF_01270"/>
    </source>
</evidence>
<accession>A0A1I6HY06</accession>
<sequence>MSQRELYLGLMSGTSIDGLDVVLVEFDAMQQPELLQHRQYPIDDQLQQQLHNLCDPAPNELHQWATAERLFAEYCAESVNHFLRHFNISPSAITAIGSHGQTVRHQPDHSPSYTLQLGDPNTLAALTGIPVIADFRRKDIALGGQGAPLVPAFHQAIFSSFDESRVILNLGGIANITWLPGTPAGVTGFDTGPANTLLDRWFKACHPEHEDDFDRHGAFAARGRVLDEVLEKLLRDEYFKRRPPKSTGRDDFNLKWLEEHLGDLSQFVPADLQATLVELTAHTVTHAIKEWLPERPETIFVAGGGAYNPILMSALKSKLPHCGWHATSVLGVAPQHVEAMAFAWLARCYMQRVPGNLPAVTGASRPAILGGLYLP</sequence>
<dbReference type="Pfam" id="PF03702">
    <property type="entry name" value="AnmK"/>
    <property type="match status" value="1"/>
</dbReference>
<name>A0A1I6HY06_9GAMM</name>
<dbReference type="CDD" id="cd24050">
    <property type="entry name" value="ASKHA_NBD_ANMK"/>
    <property type="match status" value="1"/>
</dbReference>
<gene>
    <name evidence="1" type="primary">anmK</name>
    <name evidence="2" type="ORF">SAMN04488070_2235</name>
</gene>
<dbReference type="PANTHER" id="PTHR30605">
    <property type="entry name" value="ANHYDRO-N-ACETYLMURAMIC ACID KINASE"/>
    <property type="match status" value="1"/>
</dbReference>
<dbReference type="InterPro" id="IPR043129">
    <property type="entry name" value="ATPase_NBD"/>
</dbReference>
<organism evidence="2 3">
    <name type="scientific">Pseudidiomarina maritima</name>
    <dbReference type="NCBI Taxonomy" id="519453"/>
    <lineage>
        <taxon>Bacteria</taxon>
        <taxon>Pseudomonadati</taxon>
        <taxon>Pseudomonadota</taxon>
        <taxon>Gammaproteobacteria</taxon>
        <taxon>Alteromonadales</taxon>
        <taxon>Idiomarinaceae</taxon>
        <taxon>Pseudidiomarina</taxon>
    </lineage>
</organism>
<comment type="similarity">
    <text evidence="1">Belongs to the anhydro-N-acetylmuramic acid kinase family.</text>
</comment>
<dbReference type="EC" id="2.7.1.170" evidence="1"/>
<dbReference type="EMBL" id="FOYU01000004">
    <property type="protein sequence ID" value="SFR59289.1"/>
    <property type="molecule type" value="Genomic_DNA"/>
</dbReference>
<keyword evidence="1" id="KW-0067">ATP-binding</keyword>
<dbReference type="UniPathway" id="UPA00343"/>
<dbReference type="NCBIfam" id="NF007148">
    <property type="entry name" value="PRK09585.3-2"/>
    <property type="match status" value="1"/>
</dbReference>
<dbReference type="PANTHER" id="PTHR30605:SF0">
    <property type="entry name" value="ANHYDRO-N-ACETYLMURAMIC ACID KINASE"/>
    <property type="match status" value="1"/>
</dbReference>
<protein>
    <recommendedName>
        <fullName evidence="1">Anhydro-N-acetylmuramic acid kinase</fullName>
        <ecNumber evidence="1">2.7.1.170</ecNumber>
    </recommendedName>
    <alternativeName>
        <fullName evidence="1">AnhMurNAc kinase</fullName>
    </alternativeName>
</protein>
<dbReference type="GO" id="GO:0006040">
    <property type="term" value="P:amino sugar metabolic process"/>
    <property type="evidence" value="ECO:0007669"/>
    <property type="project" value="InterPro"/>
</dbReference>
<dbReference type="GO" id="GO:0097175">
    <property type="term" value="P:1,6-anhydro-N-acetyl-beta-muramic acid catabolic process"/>
    <property type="evidence" value="ECO:0007669"/>
    <property type="project" value="UniProtKB-UniRule"/>
</dbReference>
<dbReference type="SUPFAM" id="SSF53067">
    <property type="entry name" value="Actin-like ATPase domain"/>
    <property type="match status" value="1"/>
</dbReference>
<comment type="pathway">
    <text evidence="1">Amino-sugar metabolism; 1,6-anhydro-N-acetylmuramate degradation.</text>
</comment>
<evidence type="ECO:0000313" key="2">
    <source>
        <dbReference type="EMBL" id="SFR59289.1"/>
    </source>
</evidence>
<dbReference type="InterPro" id="IPR005338">
    <property type="entry name" value="Anhydro_N_Ac-Mur_kinase"/>
</dbReference>
<dbReference type="AlphaFoldDB" id="A0A1I6HY06"/>
<dbReference type="NCBIfam" id="NF007139">
    <property type="entry name" value="PRK09585.1-3"/>
    <property type="match status" value="1"/>
</dbReference>
<dbReference type="HAMAP" id="MF_01270">
    <property type="entry name" value="AnhMurNAc_kinase"/>
    <property type="match status" value="1"/>
</dbReference>
<dbReference type="Proteomes" id="UP000199424">
    <property type="component" value="Unassembled WGS sequence"/>
</dbReference>
<keyword evidence="1" id="KW-0119">Carbohydrate metabolism</keyword>
<proteinExistence type="inferred from homology"/>
<comment type="catalytic activity">
    <reaction evidence="1">
        <text>1,6-anhydro-N-acetyl-beta-muramate + ATP + H2O = N-acetyl-D-muramate 6-phosphate + ADP + H(+)</text>
        <dbReference type="Rhea" id="RHEA:24952"/>
        <dbReference type="ChEBI" id="CHEBI:15377"/>
        <dbReference type="ChEBI" id="CHEBI:15378"/>
        <dbReference type="ChEBI" id="CHEBI:30616"/>
        <dbReference type="ChEBI" id="CHEBI:58690"/>
        <dbReference type="ChEBI" id="CHEBI:58722"/>
        <dbReference type="ChEBI" id="CHEBI:456216"/>
        <dbReference type="EC" id="2.7.1.170"/>
    </reaction>
</comment>